<dbReference type="Pfam" id="PF12680">
    <property type="entry name" value="SnoaL_2"/>
    <property type="match status" value="1"/>
</dbReference>
<dbReference type="PANTHER" id="PTHR41252">
    <property type="entry name" value="BLR2505 PROTEIN"/>
    <property type="match status" value="1"/>
</dbReference>
<dbReference type="Proteomes" id="UP001165136">
    <property type="component" value="Unassembled WGS sequence"/>
</dbReference>
<evidence type="ECO:0000313" key="2">
    <source>
        <dbReference type="EMBL" id="GLY64331.1"/>
    </source>
</evidence>
<evidence type="ECO:0000259" key="1">
    <source>
        <dbReference type="Pfam" id="PF12680"/>
    </source>
</evidence>
<evidence type="ECO:0000313" key="3">
    <source>
        <dbReference type="Proteomes" id="UP001165136"/>
    </source>
</evidence>
<keyword evidence="2" id="KW-0413">Isomerase</keyword>
<dbReference type="GO" id="GO:0016853">
    <property type="term" value="F:isomerase activity"/>
    <property type="evidence" value="ECO:0007669"/>
    <property type="project" value="UniProtKB-KW"/>
</dbReference>
<dbReference type="InterPro" id="IPR037401">
    <property type="entry name" value="SnoaL-like"/>
</dbReference>
<organism evidence="2 3">
    <name type="scientific">Amycolatopsis taiwanensis</name>
    <dbReference type="NCBI Taxonomy" id="342230"/>
    <lineage>
        <taxon>Bacteria</taxon>
        <taxon>Bacillati</taxon>
        <taxon>Actinomycetota</taxon>
        <taxon>Actinomycetes</taxon>
        <taxon>Pseudonocardiales</taxon>
        <taxon>Pseudonocardiaceae</taxon>
        <taxon>Amycolatopsis</taxon>
    </lineage>
</organism>
<gene>
    <name evidence="2" type="ORF">Atai01_09500</name>
</gene>
<dbReference type="SUPFAM" id="SSF54427">
    <property type="entry name" value="NTF2-like"/>
    <property type="match status" value="1"/>
</dbReference>
<name>A0A9W6QUL7_9PSEU</name>
<dbReference type="PANTHER" id="PTHR41252:SF1">
    <property type="entry name" value="BLR2505 PROTEIN"/>
    <property type="match status" value="1"/>
</dbReference>
<dbReference type="EMBL" id="BSTI01000002">
    <property type="protein sequence ID" value="GLY64331.1"/>
    <property type="molecule type" value="Genomic_DNA"/>
</dbReference>
<feature type="domain" description="SnoaL-like" evidence="1">
    <location>
        <begin position="33"/>
        <end position="138"/>
    </location>
</feature>
<protein>
    <submittedName>
        <fullName evidence="2">Ketosteroid isomerase</fullName>
    </submittedName>
</protein>
<sequence length="159" mass="17866">MLIAGMRSSRLSHGCGVPSVIRMGTAENKQLIRGIFDRMAQGDTRAMSEAMAEDARWVFPGNWSWAGSWGPKSVALEDMLRPLMAQFAGDYRSEVDFVLADGDRVVVQARGYATTKRGERYHQTYCYIFRIADGHISEVIEHCDTALVERVLDPPPTRR</sequence>
<proteinExistence type="predicted"/>
<reference evidence="2" key="1">
    <citation type="submission" date="2023-03" db="EMBL/GenBank/DDBJ databases">
        <title>Amycolatopsis taiwanensis NBRC 103393.</title>
        <authorList>
            <person name="Ichikawa N."/>
            <person name="Sato H."/>
            <person name="Tonouchi N."/>
        </authorList>
    </citation>
    <scope>NUCLEOTIDE SEQUENCE</scope>
    <source>
        <strain evidence="2">NBRC 103393</strain>
    </source>
</reference>
<comment type="caution">
    <text evidence="2">The sequence shown here is derived from an EMBL/GenBank/DDBJ whole genome shotgun (WGS) entry which is preliminary data.</text>
</comment>
<dbReference type="Gene3D" id="3.10.450.50">
    <property type="match status" value="1"/>
</dbReference>
<keyword evidence="3" id="KW-1185">Reference proteome</keyword>
<dbReference type="AlphaFoldDB" id="A0A9W6QUL7"/>
<dbReference type="InterPro" id="IPR032710">
    <property type="entry name" value="NTF2-like_dom_sf"/>
</dbReference>
<accession>A0A9W6QUL7</accession>